<name>A0ABY8VGD8_9CORY</name>
<dbReference type="SUPFAM" id="SSF55785">
    <property type="entry name" value="PYP-like sensor domain (PAS domain)"/>
    <property type="match status" value="1"/>
</dbReference>
<protein>
    <submittedName>
        <fullName evidence="3">PAS domain-containing protein</fullName>
    </submittedName>
</protein>
<accession>A0ABY8VGD8</accession>
<dbReference type="InterPro" id="IPR000014">
    <property type="entry name" value="PAS"/>
</dbReference>
<proteinExistence type="predicted"/>
<dbReference type="NCBIfam" id="TIGR00229">
    <property type="entry name" value="sensory_box"/>
    <property type="match status" value="1"/>
</dbReference>
<feature type="coiled-coil region" evidence="1">
    <location>
        <begin position="216"/>
        <end position="243"/>
    </location>
</feature>
<dbReference type="InterPro" id="IPR035965">
    <property type="entry name" value="PAS-like_dom_sf"/>
</dbReference>
<gene>
    <name evidence="3" type="ORF">QP027_01850</name>
</gene>
<feature type="domain" description="PAS fold" evidence="2">
    <location>
        <begin position="26"/>
        <end position="110"/>
    </location>
</feature>
<dbReference type="CDD" id="cd00130">
    <property type="entry name" value="PAS"/>
    <property type="match status" value="1"/>
</dbReference>
<dbReference type="Proteomes" id="UP001225598">
    <property type="component" value="Chromosome"/>
</dbReference>
<keyword evidence="4" id="KW-1185">Reference proteome</keyword>
<organism evidence="3 4">
    <name type="scientific">Corynebacterium breve</name>
    <dbReference type="NCBI Taxonomy" id="3049799"/>
    <lineage>
        <taxon>Bacteria</taxon>
        <taxon>Bacillati</taxon>
        <taxon>Actinomycetota</taxon>
        <taxon>Actinomycetes</taxon>
        <taxon>Mycobacteriales</taxon>
        <taxon>Corynebacteriaceae</taxon>
        <taxon>Corynebacterium</taxon>
    </lineage>
</organism>
<evidence type="ECO:0000259" key="2">
    <source>
        <dbReference type="Pfam" id="PF00989"/>
    </source>
</evidence>
<reference evidence="3 4" key="1">
    <citation type="submission" date="2023-05" db="EMBL/GenBank/DDBJ databases">
        <title>Corynebacterium suedekumii sp. nov. and Corynebacterium breve sp. nov. isolated from raw cow's milk.</title>
        <authorList>
            <person name="Baer M.K."/>
            <person name="Mehl L."/>
            <person name="Hellmuth R."/>
            <person name="Marke G."/>
            <person name="Lipski A."/>
        </authorList>
    </citation>
    <scope>NUCLEOTIDE SEQUENCE [LARGE SCALE GENOMIC DNA]</scope>
    <source>
        <strain evidence="3 4">R4</strain>
    </source>
</reference>
<dbReference type="RefSeq" id="WP_284825545.1">
    <property type="nucleotide sequence ID" value="NZ_CP126969.1"/>
</dbReference>
<dbReference type="Pfam" id="PF00989">
    <property type="entry name" value="PAS"/>
    <property type="match status" value="1"/>
</dbReference>
<evidence type="ECO:0000256" key="1">
    <source>
        <dbReference type="SAM" id="Coils"/>
    </source>
</evidence>
<dbReference type="InterPro" id="IPR013767">
    <property type="entry name" value="PAS_fold"/>
</dbReference>
<sequence>MSTKPQISRHAAEFPSHEVGSDEIFFSVTDDAGVITHVNSVFERLARSSREELIGSPHNIIRHPDMPGGVFKLMWDDLQSDAPFAGYVRNLARDNSTYDVMATVTPLPSGGYLSVRTRPVTENFDTAAKVYYEANDLEAWVKGEGKNRREAAALGAEKILEIVGTYRDFMYAIVPAELQALEEQGLCLPEGEGELYESVVALYNELDSFMGVQSAIADATQQMQEAGRALEAENEATARVKEEMESVVVDGVERTLLLAPLGVWSTMRGIIDEHVADLGELASQLADAGAEARFAIALARLHTAVTARFVAEEGHEEAIGLLIEALDVDIESMHRAVSTHARLARRVDMKVGSIGRIMEVPHSLIKEWDATDQTELAPGVGDLVREVQRAMKAAEVSYEQLQASSQNIGGDVDPARVDEAIDRVKKLADN</sequence>
<evidence type="ECO:0000313" key="4">
    <source>
        <dbReference type="Proteomes" id="UP001225598"/>
    </source>
</evidence>
<dbReference type="Gene3D" id="3.30.450.20">
    <property type="entry name" value="PAS domain"/>
    <property type="match status" value="1"/>
</dbReference>
<evidence type="ECO:0000313" key="3">
    <source>
        <dbReference type="EMBL" id="WIM68167.1"/>
    </source>
</evidence>
<keyword evidence="1" id="KW-0175">Coiled coil</keyword>
<dbReference type="EMBL" id="CP126969">
    <property type="protein sequence ID" value="WIM68167.1"/>
    <property type="molecule type" value="Genomic_DNA"/>
</dbReference>